<dbReference type="Pfam" id="PF04892">
    <property type="entry name" value="VanZ"/>
    <property type="match status" value="1"/>
</dbReference>
<feature type="transmembrane region" description="Helical" evidence="1">
    <location>
        <begin position="150"/>
        <end position="166"/>
    </location>
</feature>
<protein>
    <submittedName>
        <fullName evidence="3">VanZ like protein</fullName>
    </submittedName>
</protein>
<proteinExistence type="predicted"/>
<feature type="transmembrane region" description="Helical" evidence="1">
    <location>
        <begin position="250"/>
        <end position="267"/>
    </location>
</feature>
<evidence type="ECO:0000313" key="4">
    <source>
        <dbReference type="Proteomes" id="UP000318431"/>
    </source>
</evidence>
<keyword evidence="1" id="KW-0812">Transmembrane</keyword>
<dbReference type="OrthoDB" id="283584at2"/>
<keyword evidence="1" id="KW-0472">Membrane</keyword>
<dbReference type="EMBL" id="VLLB01000007">
    <property type="protein sequence ID" value="TWI62977.1"/>
    <property type="molecule type" value="Genomic_DNA"/>
</dbReference>
<feature type="transmembrane region" description="Helical" evidence="1">
    <location>
        <begin position="77"/>
        <end position="95"/>
    </location>
</feature>
<feature type="transmembrane region" description="Helical" evidence="1">
    <location>
        <begin position="202"/>
        <end position="220"/>
    </location>
</feature>
<dbReference type="InterPro" id="IPR006976">
    <property type="entry name" value="VanZ-like"/>
</dbReference>
<dbReference type="AlphaFoldDB" id="A0A562R1R0"/>
<organism evidence="3 4">
    <name type="scientific">Pseudoduganella lurida</name>
    <dbReference type="NCBI Taxonomy" id="1036180"/>
    <lineage>
        <taxon>Bacteria</taxon>
        <taxon>Pseudomonadati</taxon>
        <taxon>Pseudomonadota</taxon>
        <taxon>Betaproteobacteria</taxon>
        <taxon>Burkholderiales</taxon>
        <taxon>Oxalobacteraceae</taxon>
        <taxon>Telluria group</taxon>
        <taxon>Pseudoduganella</taxon>
    </lineage>
</organism>
<feature type="domain" description="VanZ-like" evidence="2">
    <location>
        <begin position="10"/>
        <end position="126"/>
    </location>
</feature>
<sequence>MGLRLVFVLLLYILLLFYGSWYPFAWSAPGAPLLAFLHGPLPSHWDKGDVVQNVLVYMPFGLLLVACRACRQRRMHFPLAVLLAVLCGTAVSLVIECGQQYLPARVPSLLDVAMNATGSIAGALAAAPFDRHTGVGINVFRLREAWCRPGPLAGTGLAVIGLWFLSQTSPLVPSLDIAELRHALGYLYRGVTQPSTADPGKFATLLCYQAGLGILLASLLATGRPLLRTYCVLMAVVFVCKLLVAGRVLSIELVAATACALPLLALVRTFQPRALATCGIALLSAGLVAYERQQGVPQLPWQPFNWVPFAGQMESLSGLENILEFLWPTMAAACLLRQVLPFHWQDGAAVVGTVLVGAGMFLLEWLQQDVPGRYGDITQAVLACAGWIVPWCVPREGPRTAAALAAHRH</sequence>
<keyword evidence="4" id="KW-1185">Reference proteome</keyword>
<evidence type="ECO:0000313" key="3">
    <source>
        <dbReference type="EMBL" id="TWI62977.1"/>
    </source>
</evidence>
<evidence type="ECO:0000259" key="2">
    <source>
        <dbReference type="Pfam" id="PF04892"/>
    </source>
</evidence>
<reference evidence="3 4" key="1">
    <citation type="journal article" date="2015" name="Stand. Genomic Sci.">
        <title>Genomic Encyclopedia of Bacterial and Archaeal Type Strains, Phase III: the genomes of soil and plant-associated and newly described type strains.</title>
        <authorList>
            <person name="Whitman W.B."/>
            <person name="Woyke T."/>
            <person name="Klenk H.P."/>
            <person name="Zhou Y."/>
            <person name="Lilburn T.G."/>
            <person name="Beck B.J."/>
            <person name="De Vos P."/>
            <person name="Vandamme P."/>
            <person name="Eisen J.A."/>
            <person name="Garrity G."/>
            <person name="Hugenholtz P."/>
            <person name="Kyrpides N.C."/>
        </authorList>
    </citation>
    <scope>NUCLEOTIDE SEQUENCE [LARGE SCALE GENOMIC DNA]</scope>
    <source>
        <strain evidence="3 4">CGMCC 1.10822</strain>
    </source>
</reference>
<dbReference type="Proteomes" id="UP000318431">
    <property type="component" value="Unassembled WGS sequence"/>
</dbReference>
<comment type="caution">
    <text evidence="3">The sequence shown here is derived from an EMBL/GenBank/DDBJ whole genome shotgun (WGS) entry which is preliminary data.</text>
</comment>
<dbReference type="RefSeq" id="WP_145650690.1">
    <property type="nucleotide sequence ID" value="NZ_VLLB01000007.1"/>
</dbReference>
<keyword evidence="1" id="KW-1133">Transmembrane helix</keyword>
<dbReference type="PANTHER" id="PTHR28008">
    <property type="entry name" value="DOMAIN PROTEIN, PUTATIVE (AFU_ORTHOLOGUE AFUA_3G10980)-RELATED"/>
    <property type="match status" value="1"/>
</dbReference>
<feature type="transmembrane region" description="Helical" evidence="1">
    <location>
        <begin position="51"/>
        <end position="70"/>
    </location>
</feature>
<feature type="transmembrane region" description="Helical" evidence="1">
    <location>
        <begin position="107"/>
        <end position="129"/>
    </location>
</feature>
<dbReference type="PANTHER" id="PTHR28008:SF1">
    <property type="entry name" value="DOMAIN PROTEIN, PUTATIVE (AFU_ORTHOLOGUE AFUA_3G10980)-RELATED"/>
    <property type="match status" value="1"/>
</dbReference>
<accession>A0A562R1R0</accession>
<evidence type="ECO:0000256" key="1">
    <source>
        <dbReference type="SAM" id="Phobius"/>
    </source>
</evidence>
<name>A0A562R1R0_9BURK</name>
<gene>
    <name evidence="3" type="ORF">IP91_03817</name>
</gene>